<proteinExistence type="predicted"/>
<organism evidence="1 2">
    <name type="scientific">Glacieibacterium arshaanense</name>
    <dbReference type="NCBI Taxonomy" id="2511025"/>
    <lineage>
        <taxon>Bacteria</taxon>
        <taxon>Pseudomonadati</taxon>
        <taxon>Pseudomonadota</taxon>
        <taxon>Alphaproteobacteria</taxon>
        <taxon>Sphingomonadales</taxon>
        <taxon>Sphingosinicellaceae</taxon>
        <taxon>Glacieibacterium</taxon>
    </lineage>
</organism>
<dbReference type="RefSeq" id="WP_135245155.1">
    <property type="nucleotide sequence ID" value="NZ_SIHO01000001.1"/>
</dbReference>
<comment type="caution">
    <text evidence="1">The sequence shown here is derived from an EMBL/GenBank/DDBJ whole genome shotgun (WGS) entry which is preliminary data.</text>
</comment>
<evidence type="ECO:0000313" key="1">
    <source>
        <dbReference type="EMBL" id="TFU06431.1"/>
    </source>
</evidence>
<protein>
    <submittedName>
        <fullName evidence="1">Uncharacterized protein</fullName>
    </submittedName>
</protein>
<evidence type="ECO:0000313" key="2">
    <source>
        <dbReference type="Proteomes" id="UP000297737"/>
    </source>
</evidence>
<dbReference type="AlphaFoldDB" id="A0A4Y9ES07"/>
<accession>A0A4Y9ES07</accession>
<name>A0A4Y9ES07_9SPHN</name>
<dbReference type="EMBL" id="SIHO01000001">
    <property type="protein sequence ID" value="TFU06431.1"/>
    <property type="molecule type" value="Genomic_DNA"/>
</dbReference>
<reference evidence="1 2" key="1">
    <citation type="submission" date="2019-02" db="EMBL/GenBank/DDBJ databases">
        <title>Polymorphobacter sp. isolated from the lake at the Tibet of China.</title>
        <authorList>
            <person name="Li A."/>
        </authorList>
    </citation>
    <scope>NUCLEOTIDE SEQUENCE [LARGE SCALE GENOMIC DNA]</scope>
    <source>
        <strain evidence="1 2">DJ1R-1</strain>
    </source>
</reference>
<dbReference type="Proteomes" id="UP000297737">
    <property type="component" value="Unassembled WGS sequence"/>
</dbReference>
<sequence>MAHWLVDLSTWRARRTLNRDNQLGILVDNTVLSHATTHETAWISTERAGSGSQTIDSGYAARIAVHPANSNDRDYHHIRQLPGLISLYRQGLIQLHTSAELQAEQFRKPAGLFRGYGYCDHNLFSSVKLESIDGYVFPDLGPKWMNLPNAGDQQRRRLEARAASDPEYASLVDVLGPSNSQDAWHIRTAEQNGLFCFLTMDYQLLKNLEAQKGAKRIKALQTRVMAPSELGQHIGLFPIPPHILSYAEASFPVRSDLAWPDGKRKGRKRR</sequence>
<gene>
    <name evidence="1" type="ORF">EUV02_05435</name>
</gene>
<keyword evidence="2" id="KW-1185">Reference proteome</keyword>
<dbReference type="OrthoDB" id="7959377at2"/>